<dbReference type="EC" id="2.7.1.2" evidence="3"/>
<dbReference type="NCBIfam" id="NF001414">
    <property type="entry name" value="PRK00292.1-1"/>
    <property type="match status" value="1"/>
</dbReference>
<dbReference type="InterPro" id="IPR003836">
    <property type="entry name" value="Glucokinase"/>
</dbReference>
<name>A0ABS7YKI1_9VIBR</name>
<dbReference type="Pfam" id="PF02685">
    <property type="entry name" value="Glucokinase"/>
    <property type="match status" value="1"/>
</dbReference>
<proteinExistence type="inferred from homology"/>
<dbReference type="NCBIfam" id="TIGR00749">
    <property type="entry name" value="glk"/>
    <property type="match status" value="1"/>
</dbReference>
<keyword evidence="3" id="KW-0324">Glycolysis</keyword>
<keyword evidence="3" id="KW-0963">Cytoplasm</keyword>
<dbReference type="SUPFAM" id="SSF53067">
    <property type="entry name" value="Actin-like ATPase domain"/>
    <property type="match status" value="1"/>
</dbReference>
<comment type="caution">
    <text evidence="5">The sequence shown here is derived from an EMBL/GenBank/DDBJ whole genome shotgun (WGS) entry which is preliminary data.</text>
</comment>
<comment type="catalytic activity">
    <reaction evidence="3">
        <text>D-glucose + ATP = D-glucose 6-phosphate + ADP + H(+)</text>
        <dbReference type="Rhea" id="RHEA:17825"/>
        <dbReference type="ChEBI" id="CHEBI:4167"/>
        <dbReference type="ChEBI" id="CHEBI:15378"/>
        <dbReference type="ChEBI" id="CHEBI:30616"/>
        <dbReference type="ChEBI" id="CHEBI:61548"/>
        <dbReference type="ChEBI" id="CHEBI:456216"/>
        <dbReference type="EC" id="2.7.1.2"/>
    </reaction>
</comment>
<protein>
    <recommendedName>
        <fullName evidence="3">Glucokinase</fullName>
        <ecNumber evidence="3">2.7.1.2</ecNumber>
    </recommendedName>
    <alternativeName>
        <fullName evidence="3">Glucose kinase</fullName>
    </alternativeName>
</protein>
<dbReference type="PANTHER" id="PTHR47690:SF1">
    <property type="entry name" value="GLUCOKINASE"/>
    <property type="match status" value="1"/>
</dbReference>
<dbReference type="EMBL" id="JAIWIU010000051">
    <property type="protein sequence ID" value="MCA2016184.1"/>
    <property type="molecule type" value="Genomic_DNA"/>
</dbReference>
<comment type="similarity">
    <text evidence="3 4">Belongs to the bacterial glucokinase family.</text>
</comment>
<organism evidence="5 6">
    <name type="scientific">Vibrio tritonius</name>
    <dbReference type="NCBI Taxonomy" id="1435069"/>
    <lineage>
        <taxon>Bacteria</taxon>
        <taxon>Pseudomonadati</taxon>
        <taxon>Pseudomonadota</taxon>
        <taxon>Gammaproteobacteria</taxon>
        <taxon>Vibrionales</taxon>
        <taxon>Vibrionaceae</taxon>
        <taxon>Vibrio</taxon>
    </lineage>
</organism>
<keyword evidence="3" id="KW-0547">Nucleotide-binding</keyword>
<keyword evidence="1 3" id="KW-0808">Transferase</keyword>
<keyword evidence="6" id="KW-1185">Reference proteome</keyword>
<dbReference type="PANTHER" id="PTHR47690">
    <property type="entry name" value="GLUCOKINASE"/>
    <property type="match status" value="1"/>
</dbReference>
<evidence type="ECO:0000256" key="1">
    <source>
        <dbReference type="ARBA" id="ARBA00022679"/>
    </source>
</evidence>
<feature type="binding site" evidence="3">
    <location>
        <begin position="9"/>
        <end position="14"/>
    </location>
    <ligand>
        <name>ATP</name>
        <dbReference type="ChEBI" id="CHEBI:30616"/>
    </ligand>
</feature>
<dbReference type="Proteomes" id="UP001199044">
    <property type="component" value="Unassembled WGS sequence"/>
</dbReference>
<keyword evidence="2 3" id="KW-0418">Kinase</keyword>
<evidence type="ECO:0000313" key="5">
    <source>
        <dbReference type="EMBL" id="MCA2016184.1"/>
    </source>
</evidence>
<accession>A0ABS7YKI1</accession>
<dbReference type="NCBIfam" id="NF001416">
    <property type="entry name" value="PRK00292.1-3"/>
    <property type="match status" value="1"/>
</dbReference>
<evidence type="ECO:0000256" key="2">
    <source>
        <dbReference type="ARBA" id="ARBA00022777"/>
    </source>
</evidence>
<evidence type="ECO:0000256" key="3">
    <source>
        <dbReference type="HAMAP-Rule" id="MF_00524"/>
    </source>
</evidence>
<evidence type="ECO:0000256" key="4">
    <source>
        <dbReference type="RuleBase" id="RU004046"/>
    </source>
</evidence>
<keyword evidence="3" id="KW-0067">ATP-binding</keyword>
<dbReference type="Gene3D" id="3.30.420.40">
    <property type="match status" value="1"/>
</dbReference>
<dbReference type="Gene3D" id="3.40.367.20">
    <property type="match status" value="1"/>
</dbReference>
<dbReference type="CDD" id="cd24008">
    <property type="entry name" value="ASKHA_NBD_GLK"/>
    <property type="match status" value="1"/>
</dbReference>
<comment type="subcellular location">
    <subcellularLocation>
        <location evidence="3">Cytoplasm</location>
    </subcellularLocation>
</comment>
<dbReference type="GO" id="GO:0004340">
    <property type="term" value="F:glucokinase activity"/>
    <property type="evidence" value="ECO:0007669"/>
    <property type="project" value="UniProtKB-EC"/>
</dbReference>
<gene>
    <name evidence="3 5" type="primary">glk</name>
    <name evidence="5" type="ORF">LDJ79_08690</name>
</gene>
<reference evidence="6" key="1">
    <citation type="submission" date="2023-07" db="EMBL/GenBank/DDBJ databases">
        <title>Molecular identification of indigenous halophilic bacteria isolated from red sea cost, biodegradation of synthetic dyes and assessment of degraded metabolite toxicity.</title>
        <authorList>
            <person name="Chaieb K."/>
            <person name="Altayb H.N."/>
        </authorList>
    </citation>
    <scope>NUCLEOTIDE SEQUENCE [LARGE SCALE GENOMIC DNA]</scope>
    <source>
        <strain evidence="6">K20</strain>
    </source>
</reference>
<dbReference type="HAMAP" id="MF_00524">
    <property type="entry name" value="Glucokinase"/>
    <property type="match status" value="1"/>
</dbReference>
<dbReference type="RefSeq" id="WP_225250298.1">
    <property type="nucleotide sequence ID" value="NZ_JAIWIU010000051.1"/>
</dbReference>
<sequence>MPIQYALVGDIGGTNARLALCDLNTGQLVSALTYSGAEYPSLEVVIKQYLNDVDQIVQTACLAIACPINGDWISMTNHSWAFSIKELKEQLHLEHLEVINDFTAVSMAIPVISTQDRIQLGGTNAQADKPIAIFGAGTGLGVAHLIQVNNTWITLPGEGGHVDFAPCTPEEDSLLKWLRKQFGRVSAERCLSGQGLVQIYHHHVISDGREPSILEPKDITTLALENGNPDCVAALKLFCILMGRFAGNLALNMGTFGGVYIAGGIAPRFKDFLAASDFRQAFEDKGRFNEYLQDIPVYLLTHQEPGLLGAGSYLRQALGLPLNG</sequence>
<dbReference type="InterPro" id="IPR043129">
    <property type="entry name" value="ATPase_NBD"/>
</dbReference>
<dbReference type="InterPro" id="IPR050201">
    <property type="entry name" value="Bacterial_glucokinase"/>
</dbReference>
<evidence type="ECO:0000313" key="6">
    <source>
        <dbReference type="Proteomes" id="UP001199044"/>
    </source>
</evidence>